<dbReference type="SMART" id="SM00646">
    <property type="entry name" value="Ami_3"/>
    <property type="match status" value="1"/>
</dbReference>
<proteinExistence type="predicted"/>
<organism evidence="5 6">
    <name type="scientific">Mucispirillum schaedleri ASF457</name>
    <dbReference type="NCBI Taxonomy" id="1379858"/>
    <lineage>
        <taxon>Bacteria</taxon>
        <taxon>Pseudomonadati</taxon>
        <taxon>Deferribacterota</taxon>
        <taxon>Deferribacteres</taxon>
        <taxon>Deferribacterales</taxon>
        <taxon>Mucispirillaceae</taxon>
        <taxon>Mucispirillum</taxon>
    </lineage>
</organism>
<sequence length="1093" mass="126287">MKNINLSIEDFSELSYALIKQEEVVADKKFDGHMYSDTENKITIGIGFNIEANGILPIICAKKMNLLVSPSTNKSYILSEILVNKTDEEVINKIVNCIHSVIKEFHSNNRIYANDKQDLTITVSQVPQEAIDYINRTIQTTPSSKAKKQKKQQTLKQNIRNGDTKHSRALQLEKAVNKKISDTITQINSSKQYAKHYETFELILTSEDAKEIFIFLSRRFHGDLINSLLSGKNGLKVFKDGQLNEYSKLIISFLCGHYQMPAKFNKYNDPTDFFHNAINKNNSRFLTWFGIRYYIDLVSASKNKQYNSYIKRRLHEAALFELVERKENGTIDMYQTSKDIFTHLNIIFKFIKSDDNVPLYGYKNKTFLEFITTHNYSHLIDKVAANKKNNISFSTNEEYSSVFKNVTKIQDLKNCLHDSMSIDENKYFQSILDFAKHDDIFKPFLLYINEKFSKNILNIGFKLNEIYVVSNTNLKDFQNLLKKYFNSESTEQKNILLISQLNWGMHQRFDNLLDEYEQQTIILYLLKNKEHVLTMDNISKNNFRILLYDDNESINAVVLAGKYTLINDDNDEKILYQHEESKEIQAEYLPNENIFTIIHQETKVSLRNFFPSKFHAGIILSNQEEIKEDQTAVSQVGEISITIEFILDETVNTGEIEKKKYYLYNVKTQELIDGIVEVCGDTASACFKINADTDDISNTKLIFSFYKKDFSDKKEANIKSHDTIILDKATRESKETTVNALINKGDISGFIRGVELFEPTKDNLPDIDSYMETEYKFKATTSGVVNTDYIKWCYAVLTNSEYRGKVKISTVSEQISQTGEEITFKPKDILSDSSKKKLENKDISSKLYIFAYMKSPAYNTKHGKTHVLLLNKSLFNSIKPVIVLDAGHGIVEEQNGTKKYKGAIYPKNLNYGDPKLLIVEDIVAFDFVQILHSRLHALNNYNVELTRKTDKYIYNKDRAKYTSNIAQKYPNANIIFLSIHLNSSEEIELSDNSSGIEFLYNDSSEKLKKENIKIIDCIKLSLDNSENKYYFRKSFKKVTEKVTVLKENTVPAVLLELGFVNNKRDRENLLDDCYLNLLANDIINGINKYFEVK</sequence>
<keyword evidence="6" id="KW-1185">Reference proteome</keyword>
<dbReference type="KEGG" id="msch:N508_002140"/>
<reference evidence="5" key="1">
    <citation type="journal article" date="2014" name="Genome Announc.">
        <title>Draft genome sequences of the altered schaedler flora, a defined bacterial community from gnotobiotic mice.</title>
        <authorList>
            <person name="Wannemuehler M.J."/>
            <person name="Overstreet A.M."/>
            <person name="Ward D.V."/>
            <person name="Phillips G.J."/>
        </authorList>
    </citation>
    <scope>NUCLEOTIDE SEQUENCE</scope>
    <source>
        <strain evidence="5">ASF457</strain>
    </source>
</reference>
<dbReference type="EMBL" id="CP097562">
    <property type="protein sequence ID" value="USF25045.1"/>
    <property type="molecule type" value="Genomic_DNA"/>
</dbReference>
<dbReference type="SUPFAM" id="SSF53187">
    <property type="entry name" value="Zn-dependent exopeptidases"/>
    <property type="match status" value="1"/>
</dbReference>
<dbReference type="InterPro" id="IPR050695">
    <property type="entry name" value="N-acetylmuramoyl_amidase_3"/>
</dbReference>
<evidence type="ECO:0000259" key="4">
    <source>
        <dbReference type="SMART" id="SM00646"/>
    </source>
</evidence>
<dbReference type="GO" id="GO:0030288">
    <property type="term" value="C:outer membrane-bounded periplasmic space"/>
    <property type="evidence" value="ECO:0007669"/>
    <property type="project" value="TreeGrafter"/>
</dbReference>
<dbReference type="GO" id="GO:0009253">
    <property type="term" value="P:peptidoglycan catabolic process"/>
    <property type="evidence" value="ECO:0007669"/>
    <property type="project" value="InterPro"/>
</dbReference>
<dbReference type="GO" id="GO:0008745">
    <property type="term" value="F:N-acetylmuramoyl-L-alanine amidase activity"/>
    <property type="evidence" value="ECO:0007669"/>
    <property type="project" value="UniProtKB-EC"/>
</dbReference>
<dbReference type="PANTHER" id="PTHR30404:SF0">
    <property type="entry name" value="N-ACETYLMURAMOYL-L-ALANINE AMIDASE AMIC"/>
    <property type="match status" value="1"/>
</dbReference>
<name>A0AA97LQZ4_9BACT</name>
<accession>A0AA97LQZ4</accession>
<evidence type="ECO:0000313" key="6">
    <source>
        <dbReference type="Proteomes" id="UP000017429"/>
    </source>
</evidence>
<reference evidence="5" key="3">
    <citation type="submission" date="2022-06" db="EMBL/GenBank/DDBJ databases">
        <title>Resources to Facilitate Use of the Altered Schaedler Flora (ASF) Mouse Model to Study Microbiome Function.</title>
        <authorList>
            <person name="Proctor A."/>
            <person name="Parvinroo S."/>
            <person name="Richie T."/>
            <person name="Jia X."/>
            <person name="Lee S.T.M."/>
            <person name="Karp P.D."/>
            <person name="Paley S."/>
            <person name="Kostic A.D."/>
            <person name="Pierre J.F."/>
            <person name="Wannemuehler M.J."/>
            <person name="Phillips G.J."/>
        </authorList>
    </citation>
    <scope>NUCLEOTIDE SEQUENCE</scope>
    <source>
        <strain evidence="5">ASF457</strain>
    </source>
</reference>
<comment type="catalytic activity">
    <reaction evidence="1">
        <text>Hydrolyzes the link between N-acetylmuramoyl residues and L-amino acid residues in certain cell-wall glycopeptides.</text>
        <dbReference type="EC" id="3.5.1.28"/>
    </reaction>
</comment>
<dbReference type="Proteomes" id="UP000017429">
    <property type="component" value="Chromosome"/>
</dbReference>
<dbReference type="EC" id="3.5.1.28" evidence="2"/>
<evidence type="ECO:0000256" key="1">
    <source>
        <dbReference type="ARBA" id="ARBA00001561"/>
    </source>
</evidence>
<evidence type="ECO:0000256" key="2">
    <source>
        <dbReference type="ARBA" id="ARBA00011901"/>
    </source>
</evidence>
<reference evidence="5" key="2">
    <citation type="submission" date="2022-05" db="EMBL/GenBank/DDBJ databases">
        <authorList>
            <person name="Proctor A.L."/>
            <person name="Phillips G.J."/>
            <person name="Wannemuehler M.J."/>
        </authorList>
    </citation>
    <scope>NUCLEOTIDE SEQUENCE</scope>
    <source>
        <strain evidence="5">ASF457</strain>
    </source>
</reference>
<feature type="domain" description="MurNAc-LAA" evidence="4">
    <location>
        <begin position="963"/>
        <end position="1087"/>
    </location>
</feature>
<dbReference type="CDD" id="cd02696">
    <property type="entry name" value="MurNAc-LAA"/>
    <property type="match status" value="1"/>
</dbReference>
<evidence type="ECO:0000313" key="5">
    <source>
        <dbReference type="EMBL" id="USF25045.1"/>
    </source>
</evidence>
<dbReference type="Pfam" id="PF01520">
    <property type="entry name" value="Amidase_3"/>
    <property type="match status" value="1"/>
</dbReference>
<protein>
    <recommendedName>
        <fullName evidence="2">N-acetylmuramoyl-L-alanine amidase</fullName>
        <ecNumber evidence="2">3.5.1.28</ecNumber>
    </recommendedName>
</protein>
<keyword evidence="3" id="KW-0378">Hydrolase</keyword>
<dbReference type="RefSeq" id="WP_251930621.1">
    <property type="nucleotide sequence ID" value="NZ_CP097562.1"/>
</dbReference>
<dbReference type="AlphaFoldDB" id="A0AA97LQZ4"/>
<dbReference type="PANTHER" id="PTHR30404">
    <property type="entry name" value="N-ACETYLMURAMOYL-L-ALANINE AMIDASE"/>
    <property type="match status" value="1"/>
</dbReference>
<gene>
    <name evidence="5" type="ORF">N508_002140</name>
</gene>
<evidence type="ECO:0000256" key="3">
    <source>
        <dbReference type="ARBA" id="ARBA00022801"/>
    </source>
</evidence>
<dbReference type="InterPro" id="IPR002508">
    <property type="entry name" value="MurNAc-LAA_cat"/>
</dbReference>
<dbReference type="Gene3D" id="3.40.630.40">
    <property type="entry name" value="Zn-dependent exopeptidases"/>
    <property type="match status" value="1"/>
</dbReference>